<dbReference type="PROSITE" id="PS51318">
    <property type="entry name" value="TAT"/>
    <property type="match status" value="1"/>
</dbReference>
<name>A0A0B6RSV1_BURPL</name>
<keyword evidence="5" id="KW-0007">Acetylation</keyword>
<feature type="binding site" evidence="5">
    <location>
        <position position="226"/>
    </location>
    <ligand>
        <name>substrate</name>
    </ligand>
</feature>
<keyword evidence="8" id="KW-1185">Reference proteome</keyword>
<dbReference type="EC" id="3.5.1.2" evidence="2 5"/>
<evidence type="ECO:0000256" key="4">
    <source>
        <dbReference type="ARBA" id="ARBA00049534"/>
    </source>
</evidence>
<dbReference type="HAMAP" id="MF_00313">
    <property type="entry name" value="Glutaminase"/>
    <property type="match status" value="1"/>
</dbReference>
<dbReference type="NCBIfam" id="NF009020">
    <property type="entry name" value="PRK12356.1"/>
    <property type="match status" value="1"/>
</dbReference>
<comment type="similarity">
    <text evidence="1 5">Belongs to the glutaminase family.</text>
</comment>
<feature type="binding site" evidence="5">
    <location>
        <position position="124"/>
    </location>
    <ligand>
        <name>substrate</name>
    </ligand>
</feature>
<dbReference type="NCBIfam" id="TIGR03814">
    <property type="entry name" value="Gln_ase"/>
    <property type="match status" value="1"/>
</dbReference>
<sequence length="369" mass="38308">MTNQSQLQSQPQTQPRSAAQATLPRRRFIRSGAGLAAAAALPLAALSAGAHADAPGAAPTGPADLKRLVTEAHRRFAGEHDGKNADYIPYLAGVPSQLFGIAIVDRHGGVATAGDANTPFAIESIAKVFNLALVMAERGADRVRDKLGASATGLPFNSVMALELHGGKPLSPLVNAGAMATVSFVAAGSASERWSKVFANMKRFAGADLSLNAAVYQSEAATNQHNRAIAYLLQSAGYMYSDPIEACDVYTRACSVNLTARDLAMMGGVLANNGVHPVSGTRLLDGRDVPKLLAEMAMEGMYDTSGDWLYDVGLPAKSGVGGGIVAVAPGRLAIAAFSPPLDTYGNSVRAQKAIAWIADQLGLNVLRVA</sequence>
<dbReference type="RefSeq" id="WP_080937072.1">
    <property type="nucleotide sequence ID" value="NZ_CP002580.1"/>
</dbReference>
<reference evidence="8" key="1">
    <citation type="submission" date="2011-03" db="EMBL/GenBank/DDBJ databases">
        <authorList>
            <person name="Voget S."/>
            <person name="Streit W.R."/>
            <person name="Jaeger K.E."/>
            <person name="Daniel R."/>
        </authorList>
    </citation>
    <scope>NUCLEOTIDE SEQUENCE [LARGE SCALE GENOMIC DNA]</scope>
    <source>
        <strain evidence="8">PG1</strain>
    </source>
</reference>
<evidence type="ECO:0000256" key="1">
    <source>
        <dbReference type="ARBA" id="ARBA00011076"/>
    </source>
</evidence>
<feature type="region of interest" description="Disordered" evidence="6">
    <location>
        <begin position="1"/>
        <end position="22"/>
    </location>
</feature>
<dbReference type="PANTHER" id="PTHR12544">
    <property type="entry name" value="GLUTAMINASE"/>
    <property type="match status" value="1"/>
</dbReference>
<dbReference type="EMBL" id="CP002580">
    <property type="protein sequence ID" value="AJK45244.1"/>
    <property type="molecule type" value="Genomic_DNA"/>
</dbReference>
<accession>A0A0B6RSV1</accession>
<dbReference type="SUPFAM" id="SSF56601">
    <property type="entry name" value="beta-lactamase/transpeptidase-like"/>
    <property type="match status" value="1"/>
</dbReference>
<evidence type="ECO:0000256" key="3">
    <source>
        <dbReference type="ARBA" id="ARBA00022801"/>
    </source>
</evidence>
<comment type="subunit">
    <text evidence="5">Homotetramer.</text>
</comment>
<dbReference type="InterPro" id="IPR012338">
    <property type="entry name" value="Beta-lactam/transpept-like"/>
</dbReference>
<keyword evidence="3 5" id="KW-0378">Hydrolase</keyword>
<dbReference type="Proteomes" id="UP000031838">
    <property type="component" value="Chromosome 1"/>
</dbReference>
<dbReference type="HOGENOM" id="CLU_027932_1_0_4"/>
<evidence type="ECO:0000313" key="7">
    <source>
        <dbReference type="EMBL" id="AJK45244.1"/>
    </source>
</evidence>
<dbReference type="KEGG" id="bgp:BGL_1c07090"/>
<dbReference type="GO" id="GO:0006543">
    <property type="term" value="P:L-glutamine catabolic process"/>
    <property type="evidence" value="ECO:0007669"/>
    <property type="project" value="TreeGrafter"/>
</dbReference>
<evidence type="ECO:0000256" key="5">
    <source>
        <dbReference type="HAMAP-Rule" id="MF_00313"/>
    </source>
</evidence>
<dbReference type="GO" id="GO:0004359">
    <property type="term" value="F:glutaminase activity"/>
    <property type="evidence" value="ECO:0007669"/>
    <property type="project" value="UniProtKB-UniRule"/>
</dbReference>
<evidence type="ECO:0000256" key="6">
    <source>
        <dbReference type="SAM" id="MobiDB-lite"/>
    </source>
</evidence>
<protein>
    <recommendedName>
        <fullName evidence="2 5">Glutaminase</fullName>
        <ecNumber evidence="2 5">3.5.1.2</ecNumber>
    </recommendedName>
</protein>
<dbReference type="InterPro" id="IPR015868">
    <property type="entry name" value="Glutaminase"/>
</dbReference>
<feature type="binding site" evidence="5">
    <location>
        <position position="219"/>
    </location>
    <ligand>
        <name>substrate</name>
    </ligand>
</feature>
<dbReference type="Pfam" id="PF04960">
    <property type="entry name" value="Glutaminase"/>
    <property type="match status" value="1"/>
</dbReference>
<comment type="catalytic activity">
    <reaction evidence="4 5">
        <text>L-glutamine + H2O = L-glutamate + NH4(+)</text>
        <dbReference type="Rhea" id="RHEA:15889"/>
        <dbReference type="ChEBI" id="CHEBI:15377"/>
        <dbReference type="ChEBI" id="CHEBI:28938"/>
        <dbReference type="ChEBI" id="CHEBI:29985"/>
        <dbReference type="ChEBI" id="CHEBI:58359"/>
        <dbReference type="EC" id="3.5.1.2"/>
    </reaction>
</comment>
<dbReference type="GO" id="GO:0006537">
    <property type="term" value="P:glutamate biosynthetic process"/>
    <property type="evidence" value="ECO:0007669"/>
    <property type="project" value="TreeGrafter"/>
</dbReference>
<feature type="binding site" evidence="5">
    <location>
        <position position="175"/>
    </location>
    <ligand>
        <name>substrate</name>
    </ligand>
</feature>
<dbReference type="InterPro" id="IPR006311">
    <property type="entry name" value="TAT_signal"/>
</dbReference>
<feature type="binding site" evidence="5">
    <location>
        <position position="302"/>
    </location>
    <ligand>
        <name>substrate</name>
    </ligand>
</feature>
<organism evidence="7 8">
    <name type="scientific">Burkholderia plantarii</name>
    <dbReference type="NCBI Taxonomy" id="41899"/>
    <lineage>
        <taxon>Bacteria</taxon>
        <taxon>Pseudomonadati</taxon>
        <taxon>Pseudomonadota</taxon>
        <taxon>Betaproteobacteria</taxon>
        <taxon>Burkholderiales</taxon>
        <taxon>Burkholderiaceae</taxon>
        <taxon>Burkholderia</taxon>
    </lineage>
</organism>
<proteinExistence type="inferred from homology"/>
<feature type="binding site" evidence="5">
    <location>
        <position position="250"/>
    </location>
    <ligand>
        <name>substrate</name>
    </ligand>
</feature>
<feature type="binding site" evidence="5">
    <location>
        <position position="320"/>
    </location>
    <ligand>
        <name>substrate</name>
    </ligand>
</feature>
<evidence type="ECO:0000256" key="2">
    <source>
        <dbReference type="ARBA" id="ARBA00012918"/>
    </source>
</evidence>
<evidence type="ECO:0000313" key="8">
    <source>
        <dbReference type="Proteomes" id="UP000031838"/>
    </source>
</evidence>
<feature type="compositionally biased region" description="Low complexity" evidence="6">
    <location>
        <begin position="1"/>
        <end position="15"/>
    </location>
</feature>
<dbReference type="AlphaFoldDB" id="A0A0B6RSV1"/>
<dbReference type="Gene3D" id="3.40.710.10">
    <property type="entry name" value="DD-peptidase/beta-lactamase superfamily"/>
    <property type="match status" value="1"/>
</dbReference>
<dbReference type="PANTHER" id="PTHR12544:SF48">
    <property type="entry name" value="GLUTAMINASE 1"/>
    <property type="match status" value="1"/>
</dbReference>
<gene>
    <name evidence="5 7" type="primary">glsA</name>
    <name evidence="7" type="ORF">BGL_1c07090</name>
</gene>
<reference evidence="7 8" key="2">
    <citation type="journal article" date="2016" name="Appl. Microbiol. Biotechnol.">
        <title>Mutations improving production and secretion of extracellular lipase by Burkholderia glumae PG1.</title>
        <authorList>
            <person name="Knapp A."/>
            <person name="Voget S."/>
            <person name="Gao R."/>
            <person name="Zaburannyi N."/>
            <person name="Krysciak D."/>
            <person name="Breuer M."/>
            <person name="Hauer B."/>
            <person name="Streit W.R."/>
            <person name="Muller R."/>
            <person name="Daniel R."/>
            <person name="Jaeger K.E."/>
        </authorList>
    </citation>
    <scope>NUCLEOTIDE SEQUENCE [LARGE SCALE GENOMIC DNA]</scope>
    <source>
        <strain evidence="7 8">PG1</strain>
    </source>
</reference>